<evidence type="ECO:0000256" key="5">
    <source>
        <dbReference type="ARBA" id="ARBA00022676"/>
    </source>
</evidence>
<sequence>MKTTQLTRQFNQAGIMPFFFDERGRKKYAPLSIKKSLYKALSGNTRNKHFPLPTVQIFRENQPHFLRLNNADGRKIQGQWQLRLENSDIVLNGKVKKNVIRLPKDLPLGYHNLTFKNQQCRIIIAPNRCYQPQALQEGKKLWGSFIQLYTLKSKQNWGIGDFTDLKQFIRHLAPYQADFLGLNPIHALFPANPESASPYSPSSRKWLNIAYIDVAALPEFQQNTAAQEWFHSPAVQQTLHEVRSDSWINYGKIIPLKLQGLRFAFDSFQSQQDPQKQQAFSVFAANGGESLQIQATFDALHAYLTANFSEQWGWDFWAEKYQDYHCNAVQQFRQAHADDVQFYTWLQFIADQQLAECDALCREKQMTIGLYRDLAVGVTGSGAETWNDKNLYCLNASVGAPPDILGPQGQNWGLTPMNPHVLQQQAYEPFIELIRANMQHCGSLRLDHIMSLLRLWWIPKGDRAVNGAYIRYPVDDLIAILALESQRHQCLIIGEDLGTVPKEIVSKLRNAGILSYKIFYFEFDQQGQSRDLQEYPYQAMTTLSTHDLPTINGYWRGYDFELGQQFGVYPNPKILAILQQDRVNAKSKILARLKENNVAIDQGVDETLHSAVTANFSHNLQKYVSNVSSALFGFQPEDWINVSEPVNIPGTSTQYQNWRRRLTVSTDEIFADPTVQNLLHTVNRNRKK</sequence>
<dbReference type="NCBIfam" id="NF008274">
    <property type="entry name" value="PRK11052.1"/>
    <property type="match status" value="1"/>
</dbReference>
<dbReference type="GO" id="GO:0005975">
    <property type="term" value="P:carbohydrate metabolic process"/>
    <property type="evidence" value="ECO:0007669"/>
    <property type="project" value="InterPro"/>
</dbReference>
<dbReference type="AlphaFoldDB" id="A0A4R2SV69"/>
<comment type="catalytic activity">
    <reaction evidence="1 10">
        <text>Transfers a segment of a (1-&gt;4)-alpha-D-glucan to a new position in an acceptor, which may be glucose or a (1-&gt;4)-alpha-D-glucan.</text>
        <dbReference type="EC" id="2.4.1.25"/>
    </reaction>
</comment>
<evidence type="ECO:0000256" key="10">
    <source>
        <dbReference type="RuleBase" id="RU361207"/>
    </source>
</evidence>
<dbReference type="InterPro" id="IPR003385">
    <property type="entry name" value="Glyco_hydro_77"/>
</dbReference>
<keyword evidence="7 10" id="KW-0119">Carbohydrate metabolism</keyword>
<keyword evidence="5 10" id="KW-0328">Glycosyltransferase</keyword>
<reference evidence="12 13" key="1">
    <citation type="submission" date="2019-03" db="EMBL/GenBank/DDBJ databases">
        <title>Genomic Encyclopedia of Type Strains, Phase IV (KMG-IV): sequencing the most valuable type-strain genomes for metagenomic binning, comparative biology and taxonomic classification.</title>
        <authorList>
            <person name="Goeker M."/>
        </authorList>
    </citation>
    <scope>NUCLEOTIDE SEQUENCE [LARGE SCALE GENOMIC DNA]</scope>
    <source>
        <strain evidence="12 13">DSM 28404</strain>
    </source>
</reference>
<dbReference type="PANTHER" id="PTHR32438">
    <property type="entry name" value="4-ALPHA-GLUCANOTRANSFERASE DPE1, CHLOROPLASTIC/AMYLOPLASTIC"/>
    <property type="match status" value="1"/>
</dbReference>
<evidence type="ECO:0000256" key="8">
    <source>
        <dbReference type="ARBA" id="ARBA00031423"/>
    </source>
</evidence>
<dbReference type="InterPro" id="IPR048458">
    <property type="entry name" value="MalQ_N"/>
</dbReference>
<dbReference type="Proteomes" id="UP000295763">
    <property type="component" value="Unassembled WGS sequence"/>
</dbReference>
<dbReference type="Gene3D" id="3.20.20.80">
    <property type="entry name" value="Glycosidases"/>
    <property type="match status" value="1"/>
</dbReference>
<evidence type="ECO:0000256" key="3">
    <source>
        <dbReference type="ARBA" id="ARBA00012560"/>
    </source>
</evidence>
<evidence type="ECO:0000256" key="2">
    <source>
        <dbReference type="ARBA" id="ARBA00005684"/>
    </source>
</evidence>
<proteinExistence type="inferred from homology"/>
<comment type="similarity">
    <text evidence="2 10">Belongs to the disproportionating enzyme family.</text>
</comment>
<accession>A0A4R2SV69</accession>
<evidence type="ECO:0000313" key="12">
    <source>
        <dbReference type="EMBL" id="TCP93370.1"/>
    </source>
</evidence>
<evidence type="ECO:0000256" key="6">
    <source>
        <dbReference type="ARBA" id="ARBA00022679"/>
    </source>
</evidence>
<dbReference type="GO" id="GO:0004134">
    <property type="term" value="F:4-alpha-glucanotransferase activity"/>
    <property type="evidence" value="ECO:0007669"/>
    <property type="project" value="UniProtKB-EC"/>
</dbReference>
<evidence type="ECO:0000256" key="4">
    <source>
        <dbReference type="ARBA" id="ARBA00020295"/>
    </source>
</evidence>
<name>A0A4R2SV69_9PAST</name>
<evidence type="ECO:0000256" key="7">
    <source>
        <dbReference type="ARBA" id="ARBA00023277"/>
    </source>
</evidence>
<feature type="domain" description="MalQ N-terminal beta-sandwich" evidence="11">
    <location>
        <begin position="52"/>
        <end position="126"/>
    </location>
</feature>
<dbReference type="OrthoDB" id="9763489at2"/>
<gene>
    <name evidence="12" type="ORF">EDC44_12017</name>
</gene>
<protein>
    <recommendedName>
        <fullName evidence="4 10">4-alpha-glucanotransferase</fullName>
        <ecNumber evidence="3 10">2.4.1.25</ecNumber>
    </recommendedName>
    <alternativeName>
        <fullName evidence="8 10">Amylomaltase</fullName>
    </alternativeName>
    <alternativeName>
        <fullName evidence="9 10">Disproportionating enzyme</fullName>
    </alternativeName>
</protein>
<dbReference type="InterPro" id="IPR017853">
    <property type="entry name" value="GH"/>
</dbReference>
<comment type="caution">
    <text evidence="12">The sequence shown here is derived from an EMBL/GenBank/DDBJ whole genome shotgun (WGS) entry which is preliminary data.</text>
</comment>
<dbReference type="Pfam" id="PF21226">
    <property type="entry name" value="MalQ_N"/>
    <property type="match status" value="1"/>
</dbReference>
<dbReference type="Pfam" id="PF02446">
    <property type="entry name" value="Glyco_hydro_77"/>
    <property type="match status" value="1"/>
</dbReference>
<organism evidence="12 13">
    <name type="scientific">Cricetibacter osteomyelitidis</name>
    <dbReference type="NCBI Taxonomy" id="1521931"/>
    <lineage>
        <taxon>Bacteria</taxon>
        <taxon>Pseudomonadati</taxon>
        <taxon>Pseudomonadota</taxon>
        <taxon>Gammaproteobacteria</taxon>
        <taxon>Pasteurellales</taxon>
        <taxon>Pasteurellaceae</taxon>
        <taxon>Cricetibacter</taxon>
    </lineage>
</organism>
<keyword evidence="6 10" id="KW-0808">Transferase</keyword>
<dbReference type="RefSeq" id="WP_131977807.1">
    <property type="nucleotide sequence ID" value="NZ_SLYB01000020.1"/>
</dbReference>
<dbReference type="PANTHER" id="PTHR32438:SF5">
    <property type="entry name" value="4-ALPHA-GLUCANOTRANSFERASE DPE1, CHLOROPLASTIC_AMYLOPLASTIC"/>
    <property type="match status" value="1"/>
</dbReference>
<dbReference type="EC" id="2.4.1.25" evidence="3 10"/>
<dbReference type="EMBL" id="SLYB01000020">
    <property type="protein sequence ID" value="TCP93370.1"/>
    <property type="molecule type" value="Genomic_DNA"/>
</dbReference>
<evidence type="ECO:0000256" key="1">
    <source>
        <dbReference type="ARBA" id="ARBA00000439"/>
    </source>
</evidence>
<dbReference type="SUPFAM" id="SSF51445">
    <property type="entry name" value="(Trans)glycosidases"/>
    <property type="match status" value="1"/>
</dbReference>
<evidence type="ECO:0000259" key="11">
    <source>
        <dbReference type="Pfam" id="PF21226"/>
    </source>
</evidence>
<keyword evidence="13" id="KW-1185">Reference proteome</keyword>
<dbReference type="NCBIfam" id="TIGR00217">
    <property type="entry name" value="malQ"/>
    <property type="match status" value="1"/>
</dbReference>
<evidence type="ECO:0000256" key="9">
    <source>
        <dbReference type="ARBA" id="ARBA00031501"/>
    </source>
</evidence>
<evidence type="ECO:0000313" key="13">
    <source>
        <dbReference type="Proteomes" id="UP000295763"/>
    </source>
</evidence>